<dbReference type="InterPro" id="IPR042099">
    <property type="entry name" value="ANL_N_sf"/>
</dbReference>
<dbReference type="InterPro" id="IPR036736">
    <property type="entry name" value="ACP-like_sf"/>
</dbReference>
<dbReference type="GO" id="GO:0047527">
    <property type="term" value="F:2,3-dihydroxybenzoate-serine ligase activity"/>
    <property type="evidence" value="ECO:0007669"/>
    <property type="project" value="TreeGrafter"/>
</dbReference>
<name>A0A5B2WP77_9PSEU</name>
<dbReference type="RefSeq" id="WP_149854024.1">
    <property type="nucleotide sequence ID" value="NZ_VUOB01000072.1"/>
</dbReference>
<proteinExistence type="predicted"/>
<dbReference type="InterPro" id="IPR045851">
    <property type="entry name" value="AMP-bd_C_sf"/>
</dbReference>
<dbReference type="GO" id="GO:0009239">
    <property type="term" value="P:enterobactin biosynthetic process"/>
    <property type="evidence" value="ECO:0007669"/>
    <property type="project" value="TreeGrafter"/>
</dbReference>
<comment type="caution">
    <text evidence="6">The sequence shown here is derived from an EMBL/GenBank/DDBJ whole genome shotgun (WGS) entry which is preliminary data.</text>
</comment>
<dbReference type="OrthoDB" id="9803968at2"/>
<dbReference type="InterPro" id="IPR020806">
    <property type="entry name" value="PKS_PP-bd"/>
</dbReference>
<feature type="region of interest" description="Disordered" evidence="4">
    <location>
        <begin position="253"/>
        <end position="281"/>
    </location>
</feature>
<dbReference type="PROSITE" id="PS50075">
    <property type="entry name" value="CARRIER"/>
    <property type="match status" value="1"/>
</dbReference>
<dbReference type="PANTHER" id="PTHR45527:SF1">
    <property type="entry name" value="FATTY ACID SYNTHASE"/>
    <property type="match status" value="1"/>
</dbReference>
<dbReference type="GO" id="GO:0031177">
    <property type="term" value="F:phosphopantetheine binding"/>
    <property type="evidence" value="ECO:0007669"/>
    <property type="project" value="InterPro"/>
</dbReference>
<dbReference type="SUPFAM" id="SSF47336">
    <property type="entry name" value="ACP-like"/>
    <property type="match status" value="2"/>
</dbReference>
<sequence length="1123" mass="118162">MSPNPADTPAGVGMVAEVARVLAEQLGRSELAPDQDFFAEGGHSVAATRVAVVLRRWLGRAVPINAMHQFRTAEALAAALPGFPLLEQPPATVVGPATEELSASQRAILTAMRLTPQVGVYNIGVAAELSGPLSVDRLRAAISSAAATQSGAFARLTAEDSVRRGTIGIDLCEAADPSSEWAVGLVTEPIDVHNGPIIRAGLASTGPQTSLFVLAVPHLFFDGLAVRSLLGAIAAAYRGERLPVADLTVPDPTVDRGRTADDDAESTRLWGQRPRTDPTDVRGGYQAGRWTAEQSSAIRSAAAACGGTVFSVVYAGIAVVADRLGDGEPVSVAFPVSQRGTTTIADGHRIHLDQVTLTVGQDDTLRSLVEAITARVTDVLARPGLDQDDRPPPPVVLAPQDNPFSEFTLPDIQVLPRLVHNGTAKFEITLLLFDDDVEIGLDVEYLHQSSTPDHAARLQHLIMDTVTRLATDPGLSVRDLALGSDVDSGLTGSRVEYDRDSSIHGRFAEIAMRHPDHIAVERDGQLVTYRQLGLAADLVAARIRKELPGAGSAVAISAARSPELLAAVLGVLAAGHHYVLLDAAAPVARRREIVHASEVRLLLTDRAAADDLGVPTLPVADHLAELSDLLGEPDWSGWVEVDPSAPACVFFSSGSTGSPKAILSPHRATLRTFDGQEFGGFGPNTRMLHVAALPWDAFSLETWGPLLNGGTCVLHPDEDLDLDSLANSLRTKAINTLWLSAALFNALVDHAPDALAGVRRLMIGGETLSPEHVSRHLSAGGGGSLTNGYGPAESTVFVTTYPITTPPTGPVPVGTVVANTEVRLLDRYGHPVPPHWPGELCVAGDGLALGYRSDPASTADRFRPHPWGAPGERIYHTGDLATVDDDGTIHLLGRLDRQVKVSGYRVDPAEIEAAIRAATGGHAAVLTPIAPTGTREIIAFTTSGNSTVDGTDGEQVRAALAGTLPAYLVPSRVIPLPELPLTRNGKLDTAALLALADTPAQNGAQPLTSGASPEVEPAALVRTVVAAVVAEQLGREPVPGQSFLMAGGTSLTAARAAAELTRLTTVAVSPRELLRDCTVESLCDLVLSRSDGVPDFEHRVRVAAHLVTIPRELRAEVGRMADR</sequence>
<dbReference type="AlphaFoldDB" id="A0A5B2WP77"/>
<dbReference type="Pfam" id="PF00550">
    <property type="entry name" value="PP-binding"/>
    <property type="match status" value="2"/>
</dbReference>
<dbReference type="Gene3D" id="3.30.559.30">
    <property type="entry name" value="Nonribosomal peptide synthetase, condensation domain"/>
    <property type="match status" value="1"/>
</dbReference>
<dbReference type="GO" id="GO:0005829">
    <property type="term" value="C:cytosol"/>
    <property type="evidence" value="ECO:0007669"/>
    <property type="project" value="TreeGrafter"/>
</dbReference>
<dbReference type="InterPro" id="IPR009081">
    <property type="entry name" value="PP-bd_ACP"/>
</dbReference>
<evidence type="ECO:0000256" key="2">
    <source>
        <dbReference type="ARBA" id="ARBA00022450"/>
    </source>
</evidence>
<dbReference type="EMBL" id="VUOB01000072">
    <property type="protein sequence ID" value="KAA2252814.1"/>
    <property type="molecule type" value="Genomic_DNA"/>
</dbReference>
<organism evidence="6 7">
    <name type="scientific">Solihabitans fulvus</name>
    <dbReference type="NCBI Taxonomy" id="1892852"/>
    <lineage>
        <taxon>Bacteria</taxon>
        <taxon>Bacillati</taxon>
        <taxon>Actinomycetota</taxon>
        <taxon>Actinomycetes</taxon>
        <taxon>Pseudonocardiales</taxon>
        <taxon>Pseudonocardiaceae</taxon>
        <taxon>Solihabitans</taxon>
    </lineage>
</organism>
<dbReference type="Gene3D" id="3.30.559.10">
    <property type="entry name" value="Chloramphenicol acetyltransferase-like domain"/>
    <property type="match status" value="1"/>
</dbReference>
<dbReference type="SMART" id="SM00823">
    <property type="entry name" value="PKS_PP"/>
    <property type="match status" value="2"/>
</dbReference>
<dbReference type="InterPro" id="IPR020845">
    <property type="entry name" value="AMP-binding_CS"/>
</dbReference>
<dbReference type="InterPro" id="IPR023213">
    <property type="entry name" value="CAT-like_dom_sf"/>
</dbReference>
<evidence type="ECO:0000256" key="1">
    <source>
        <dbReference type="ARBA" id="ARBA00001957"/>
    </source>
</evidence>
<dbReference type="Gene3D" id="3.30.300.30">
    <property type="match status" value="1"/>
</dbReference>
<evidence type="ECO:0000259" key="5">
    <source>
        <dbReference type="PROSITE" id="PS50075"/>
    </source>
</evidence>
<evidence type="ECO:0000313" key="7">
    <source>
        <dbReference type="Proteomes" id="UP000323454"/>
    </source>
</evidence>
<dbReference type="Gene3D" id="3.40.50.12780">
    <property type="entry name" value="N-terminal domain of ligase-like"/>
    <property type="match status" value="1"/>
</dbReference>
<evidence type="ECO:0000256" key="3">
    <source>
        <dbReference type="ARBA" id="ARBA00022553"/>
    </source>
</evidence>
<gene>
    <name evidence="6" type="ORF">F0L68_34165</name>
</gene>
<evidence type="ECO:0000313" key="6">
    <source>
        <dbReference type="EMBL" id="KAA2252814.1"/>
    </source>
</evidence>
<dbReference type="SUPFAM" id="SSF56801">
    <property type="entry name" value="Acetyl-CoA synthetase-like"/>
    <property type="match status" value="1"/>
</dbReference>
<protein>
    <submittedName>
        <fullName evidence="6">Amino acid adenylation domain-containing protein</fullName>
    </submittedName>
</protein>
<keyword evidence="7" id="KW-1185">Reference proteome</keyword>
<keyword evidence="3" id="KW-0597">Phosphoprotein</keyword>
<dbReference type="InterPro" id="IPR000873">
    <property type="entry name" value="AMP-dep_synth/lig_dom"/>
</dbReference>
<reference evidence="6 7" key="1">
    <citation type="submission" date="2019-09" db="EMBL/GenBank/DDBJ databases">
        <title>Goodfellowia gen. nov., a new genus of the Pseudonocardineae related to Actinoalloteichus, containing Goodfellowia coeruleoviolacea gen. nov., comb. nov. gen. nov., comb. nov.</title>
        <authorList>
            <person name="Labeda D."/>
        </authorList>
    </citation>
    <scope>NUCLEOTIDE SEQUENCE [LARGE SCALE GENOMIC DNA]</scope>
    <source>
        <strain evidence="6 7">AN110305</strain>
    </source>
</reference>
<evidence type="ECO:0000256" key="4">
    <source>
        <dbReference type="SAM" id="MobiDB-lite"/>
    </source>
</evidence>
<dbReference type="PROSITE" id="PS00455">
    <property type="entry name" value="AMP_BINDING"/>
    <property type="match status" value="1"/>
</dbReference>
<keyword evidence="2" id="KW-0596">Phosphopantetheine</keyword>
<dbReference type="GO" id="GO:0043041">
    <property type="term" value="P:amino acid activation for nonribosomal peptide biosynthetic process"/>
    <property type="evidence" value="ECO:0007669"/>
    <property type="project" value="TreeGrafter"/>
</dbReference>
<feature type="domain" description="Carrier" evidence="5">
    <location>
        <begin position="5"/>
        <end position="84"/>
    </location>
</feature>
<dbReference type="Gene3D" id="1.10.1200.10">
    <property type="entry name" value="ACP-like"/>
    <property type="match status" value="2"/>
</dbReference>
<accession>A0A5B2WP77</accession>
<reference evidence="6 7" key="2">
    <citation type="submission" date="2019-09" db="EMBL/GenBank/DDBJ databases">
        <authorList>
            <person name="Jin C."/>
        </authorList>
    </citation>
    <scope>NUCLEOTIDE SEQUENCE [LARGE SCALE GENOMIC DNA]</scope>
    <source>
        <strain evidence="6 7">AN110305</strain>
    </source>
</reference>
<dbReference type="Proteomes" id="UP000323454">
    <property type="component" value="Unassembled WGS sequence"/>
</dbReference>
<comment type="cofactor">
    <cofactor evidence="1">
        <name>pantetheine 4'-phosphate</name>
        <dbReference type="ChEBI" id="CHEBI:47942"/>
    </cofactor>
</comment>
<dbReference type="Pfam" id="PF00501">
    <property type="entry name" value="AMP-binding"/>
    <property type="match status" value="1"/>
</dbReference>
<dbReference type="NCBIfam" id="TIGR01733">
    <property type="entry name" value="AA-adenyl-dom"/>
    <property type="match status" value="1"/>
</dbReference>
<dbReference type="InterPro" id="IPR010071">
    <property type="entry name" value="AA_adenyl_dom"/>
</dbReference>
<dbReference type="PANTHER" id="PTHR45527">
    <property type="entry name" value="NONRIBOSOMAL PEPTIDE SYNTHETASE"/>
    <property type="match status" value="1"/>
</dbReference>
<dbReference type="GO" id="GO:0009366">
    <property type="term" value="C:enterobactin synthetase complex"/>
    <property type="evidence" value="ECO:0007669"/>
    <property type="project" value="TreeGrafter"/>
</dbReference>
<dbReference type="SUPFAM" id="SSF52777">
    <property type="entry name" value="CoA-dependent acyltransferases"/>
    <property type="match status" value="2"/>
</dbReference>